<evidence type="ECO:0000256" key="8">
    <source>
        <dbReference type="SAM" id="Coils"/>
    </source>
</evidence>
<protein>
    <recommendedName>
        <fullName evidence="3">histidine kinase</fullName>
        <ecNumber evidence="3">2.7.13.3</ecNumber>
    </recommendedName>
</protein>
<evidence type="ECO:0000256" key="3">
    <source>
        <dbReference type="ARBA" id="ARBA00012438"/>
    </source>
</evidence>
<feature type="domain" description="Histidine kinase" evidence="10">
    <location>
        <begin position="364"/>
        <end position="596"/>
    </location>
</feature>
<dbReference type="InterPro" id="IPR003661">
    <property type="entry name" value="HisK_dim/P_dom"/>
</dbReference>
<dbReference type="PANTHER" id="PTHR43711:SF30">
    <property type="entry name" value="HISTIDINE KINASE"/>
    <property type="match status" value="1"/>
</dbReference>
<keyword evidence="5" id="KW-0808">Transferase</keyword>
<keyword evidence="13" id="KW-1185">Reference proteome</keyword>
<keyword evidence="6 12" id="KW-0418">Kinase</keyword>
<dbReference type="InterPro" id="IPR005467">
    <property type="entry name" value="His_kinase_dom"/>
</dbReference>
<dbReference type="InterPro" id="IPR050736">
    <property type="entry name" value="Sensor_HK_Regulatory"/>
</dbReference>
<dbReference type="GO" id="GO:0000155">
    <property type="term" value="F:phosphorelay sensor kinase activity"/>
    <property type="evidence" value="ECO:0007669"/>
    <property type="project" value="InterPro"/>
</dbReference>
<accession>G7QBG9</accession>
<comment type="subcellular location">
    <subcellularLocation>
        <location evidence="2">Membrane</location>
    </subcellularLocation>
</comment>
<evidence type="ECO:0000256" key="1">
    <source>
        <dbReference type="ARBA" id="ARBA00000085"/>
    </source>
</evidence>
<dbReference type="InterPro" id="IPR004358">
    <property type="entry name" value="Sig_transdc_His_kin-like_C"/>
</dbReference>
<evidence type="ECO:0000256" key="7">
    <source>
        <dbReference type="ARBA" id="ARBA00023012"/>
    </source>
</evidence>
<proteinExistence type="predicted"/>
<dbReference type="Gene3D" id="6.10.340.10">
    <property type="match status" value="1"/>
</dbReference>
<dbReference type="Proteomes" id="UP000004662">
    <property type="component" value="Chromosome"/>
</dbReference>
<dbReference type="PROSITE" id="PS50885">
    <property type="entry name" value="HAMP"/>
    <property type="match status" value="1"/>
</dbReference>
<dbReference type="PROSITE" id="PS50109">
    <property type="entry name" value="HIS_KIN"/>
    <property type="match status" value="1"/>
</dbReference>
<reference evidence="13" key="1">
    <citation type="journal article" date="2015" name="Genome Announc.">
        <title>High-Quality Draft Genome Sequence of Desulfovibrio carbinoliphilus FW-101-2B, an Organic Acid-Oxidizing Sulfate-Reducing Bacterium Isolated from Uranium(VI)-Contaminated Groundwater.</title>
        <authorList>
            <person name="Ramsay B.D."/>
            <person name="Hwang C."/>
            <person name="Woo H.L."/>
            <person name="Carroll S.L."/>
            <person name="Lucas S."/>
            <person name="Han J."/>
            <person name="Lapidus A.L."/>
            <person name="Cheng J.F."/>
            <person name="Goodwin L.A."/>
            <person name="Pitluck S."/>
            <person name="Peters L."/>
            <person name="Chertkov O."/>
            <person name="Held B."/>
            <person name="Detter J.C."/>
            <person name="Han C.S."/>
            <person name="Tapia R."/>
            <person name="Land M.L."/>
            <person name="Hauser L.J."/>
            <person name="Kyrpides N.C."/>
            <person name="Ivanova N.N."/>
            <person name="Mikhailova N."/>
            <person name="Pagani I."/>
            <person name="Woyke T."/>
            <person name="Arkin A.P."/>
            <person name="Dehal P."/>
            <person name="Chivian D."/>
            <person name="Criddle C.S."/>
            <person name="Wu W."/>
            <person name="Chakraborty R."/>
            <person name="Hazen T.C."/>
            <person name="Fields M.W."/>
        </authorList>
    </citation>
    <scope>NUCLEOTIDE SEQUENCE [LARGE SCALE GENOMIC DNA]</scope>
    <source>
        <strain evidence="13">FW-101-2B</strain>
    </source>
</reference>
<dbReference type="GO" id="GO:0016020">
    <property type="term" value="C:membrane"/>
    <property type="evidence" value="ECO:0007669"/>
    <property type="project" value="UniProtKB-SubCell"/>
</dbReference>
<keyword evidence="9" id="KW-0472">Membrane</keyword>
<dbReference type="InterPro" id="IPR032255">
    <property type="entry name" value="HBM"/>
</dbReference>
<dbReference type="SMART" id="SM00388">
    <property type="entry name" value="HisKA"/>
    <property type="match status" value="1"/>
</dbReference>
<keyword evidence="9" id="KW-1133">Transmembrane helix</keyword>
<evidence type="ECO:0000256" key="2">
    <source>
        <dbReference type="ARBA" id="ARBA00004370"/>
    </source>
</evidence>
<evidence type="ECO:0000256" key="5">
    <source>
        <dbReference type="ARBA" id="ARBA00022679"/>
    </source>
</evidence>
<dbReference type="STRING" id="694327.DFW101_3394"/>
<evidence type="ECO:0000259" key="10">
    <source>
        <dbReference type="PROSITE" id="PS50109"/>
    </source>
</evidence>
<feature type="domain" description="HAMP" evidence="11">
    <location>
        <begin position="276"/>
        <end position="328"/>
    </location>
</feature>
<gene>
    <name evidence="12" type="ORF">DFW101_3394</name>
</gene>
<comment type="catalytic activity">
    <reaction evidence="1">
        <text>ATP + protein L-histidine = ADP + protein N-phospho-L-histidine.</text>
        <dbReference type="EC" id="2.7.13.3"/>
    </reaction>
</comment>
<dbReference type="Pfam" id="PF02518">
    <property type="entry name" value="HATPase_c"/>
    <property type="match status" value="1"/>
</dbReference>
<keyword evidence="9" id="KW-0812">Transmembrane</keyword>
<dbReference type="SMART" id="SM00387">
    <property type="entry name" value="HATPase_c"/>
    <property type="match status" value="1"/>
</dbReference>
<dbReference type="eggNOG" id="COG2205">
    <property type="taxonomic scope" value="Bacteria"/>
</dbReference>
<dbReference type="PRINTS" id="PR00344">
    <property type="entry name" value="BCTRLSENSOR"/>
</dbReference>
<dbReference type="PANTHER" id="PTHR43711">
    <property type="entry name" value="TWO-COMPONENT HISTIDINE KINASE"/>
    <property type="match status" value="1"/>
</dbReference>
<dbReference type="Gene3D" id="1.10.287.130">
    <property type="match status" value="1"/>
</dbReference>
<evidence type="ECO:0000256" key="4">
    <source>
        <dbReference type="ARBA" id="ARBA00022553"/>
    </source>
</evidence>
<dbReference type="SUPFAM" id="SSF55874">
    <property type="entry name" value="ATPase domain of HSP90 chaperone/DNA topoisomerase II/histidine kinase"/>
    <property type="match status" value="1"/>
</dbReference>
<dbReference type="InterPro" id="IPR003660">
    <property type="entry name" value="HAMP_dom"/>
</dbReference>
<dbReference type="AlphaFoldDB" id="G7QBG9"/>
<dbReference type="Gene3D" id="3.30.565.10">
    <property type="entry name" value="Histidine kinase-like ATPase, C-terminal domain"/>
    <property type="match status" value="1"/>
</dbReference>
<dbReference type="EC" id="2.7.13.3" evidence="3"/>
<dbReference type="InterPro" id="IPR036890">
    <property type="entry name" value="HATPase_C_sf"/>
</dbReference>
<feature type="transmembrane region" description="Helical" evidence="9">
    <location>
        <begin position="254"/>
        <end position="275"/>
    </location>
</feature>
<dbReference type="HOGENOM" id="CLU_456894_0_0_7"/>
<dbReference type="Pfam" id="PF00512">
    <property type="entry name" value="HisKA"/>
    <property type="match status" value="1"/>
</dbReference>
<dbReference type="SUPFAM" id="SSF47384">
    <property type="entry name" value="Homodimeric domain of signal transducing histidine kinase"/>
    <property type="match status" value="1"/>
</dbReference>
<dbReference type="InterPro" id="IPR003594">
    <property type="entry name" value="HATPase_dom"/>
</dbReference>
<dbReference type="CDD" id="cd00082">
    <property type="entry name" value="HisKA"/>
    <property type="match status" value="1"/>
</dbReference>
<name>G7QBG9_9BACT</name>
<evidence type="ECO:0000256" key="6">
    <source>
        <dbReference type="ARBA" id="ARBA00022777"/>
    </source>
</evidence>
<dbReference type="InterPro" id="IPR036097">
    <property type="entry name" value="HisK_dim/P_sf"/>
</dbReference>
<evidence type="ECO:0000259" key="11">
    <source>
        <dbReference type="PROSITE" id="PS50885"/>
    </source>
</evidence>
<organism evidence="12 13">
    <name type="scientific">Solidesulfovibrio carbinoliphilus subsp. oakridgensis</name>
    <dbReference type="NCBI Taxonomy" id="694327"/>
    <lineage>
        <taxon>Bacteria</taxon>
        <taxon>Pseudomonadati</taxon>
        <taxon>Thermodesulfobacteriota</taxon>
        <taxon>Desulfovibrionia</taxon>
        <taxon>Desulfovibrionales</taxon>
        <taxon>Desulfovibrionaceae</taxon>
        <taxon>Solidesulfovibrio</taxon>
    </lineage>
</organism>
<dbReference type="EMBL" id="CM001368">
    <property type="protein sequence ID" value="EHJ49392.1"/>
    <property type="molecule type" value="Genomic_DNA"/>
</dbReference>
<feature type="coiled-coil region" evidence="8">
    <location>
        <begin position="328"/>
        <end position="357"/>
    </location>
</feature>
<keyword evidence="4" id="KW-0597">Phosphoprotein</keyword>
<keyword evidence="8" id="KW-0175">Coiled coil</keyword>
<dbReference type="OrthoDB" id="9762798at2"/>
<sequence>MAISVKHKLWALFGCILAGFLLVFAVDVFEGRRIERTLELERLAVTAQIEALGMRRQEKNYFLRHDPAVLALVGRHQQAASQSIRAIRHLDPENAQACDAALRLLGAYQTGFEAMAGNPDASGVDAPAALFLERSQALERLEAVSPDLRRGLARLGRLEKRWLAADNPDSLRRLEAEVAALHQRAEDGGPGDADTATALAAYREALGVYAGRLEDLGSTSAIFVAAARDLEPMTEALRAHYETRRRDIAATATLAAWSIQAAIVALVALAAWAVFRSVATPLSILGRHARRVARGEGTNLDPAAFSGEFRALAEDLSRMERHLVATILDVTRKEREAAEEARRAREARRRAEDLSRVKSNFLSLVSHELKTPLTSMVGFAQVMIRRLERGVLADYVAKNADVAAECARFHENLAIMLEEGRRLAKLIENVLELAALESGAAALTMGPVAVSDLVDRAVEPFLEPMAQKGLLFLRDIESDLPPLRCDRERIVYVLRHLFSNAVKFTEAGQIVCRARSEDGMAVISVEDTGRGIPREMREAVFEKFLQLGDNLTGKMPGLGIGLAASRAVVEFHGGRIRIAGEPGRGSEVSFTVPLSQAA</sequence>
<dbReference type="SMART" id="SM01358">
    <property type="entry name" value="HBM"/>
    <property type="match status" value="1"/>
</dbReference>
<evidence type="ECO:0000313" key="13">
    <source>
        <dbReference type="Proteomes" id="UP000004662"/>
    </source>
</evidence>
<evidence type="ECO:0000313" key="12">
    <source>
        <dbReference type="EMBL" id="EHJ49392.1"/>
    </source>
</evidence>
<keyword evidence="7" id="KW-0902">Two-component regulatory system</keyword>
<evidence type="ECO:0000256" key="9">
    <source>
        <dbReference type="SAM" id="Phobius"/>
    </source>
</evidence>